<reference evidence="2 3" key="1">
    <citation type="submission" date="2023-08" db="EMBL/GenBank/DDBJ databases">
        <title>Helicovermis profunda gen. nov., sp. nov., a novel mesophilic, fermentative bacterium within the Bacillota from a deep-sea hydrothermal vent chimney.</title>
        <authorList>
            <person name="Miyazaki U."/>
            <person name="Mizutani D."/>
            <person name="Hashimoto Y."/>
            <person name="Tame A."/>
            <person name="Sawayama S."/>
            <person name="Miyazaki J."/>
            <person name="Takai K."/>
            <person name="Nakagawa S."/>
        </authorList>
    </citation>
    <scope>NUCLEOTIDE SEQUENCE [LARGE SCALE GENOMIC DNA]</scope>
    <source>
        <strain evidence="2 3">S502</strain>
    </source>
</reference>
<feature type="transmembrane region" description="Helical" evidence="1">
    <location>
        <begin position="193"/>
        <end position="218"/>
    </location>
</feature>
<keyword evidence="1" id="KW-1133">Transmembrane helix</keyword>
<feature type="transmembrane region" description="Helical" evidence="1">
    <location>
        <begin position="100"/>
        <end position="118"/>
    </location>
</feature>
<sequence length="230" mass="25783">MKNNLSNSKYKFLGIIIGLSLLIMTLVAMFSYGYAHRTIINVSNPLKTYENLISMKNLFIYEIIGWIIIAILDFLLSYCLCKISSLINPKKGKIVGITRLLYSIFLTFAISKLIYLSQTIDIRTAYSAITLIEKFNSIWSFGLIIFGCHLIALGLTFKATKLPRIISILLVIGGVGYIIVETLHIIIPSYSNIVGLINMLFMIPMTFGELGFGVWLFVKSNKLKSLFGAS</sequence>
<keyword evidence="1" id="KW-0812">Transmembrane</keyword>
<feature type="transmembrane region" description="Helical" evidence="1">
    <location>
        <begin position="168"/>
        <end position="187"/>
    </location>
</feature>
<evidence type="ECO:0000313" key="2">
    <source>
        <dbReference type="EMBL" id="BEP28236.1"/>
    </source>
</evidence>
<dbReference type="Proteomes" id="UP001321786">
    <property type="component" value="Chromosome"/>
</dbReference>
<dbReference type="Pfam" id="PF14329">
    <property type="entry name" value="DUF4386"/>
    <property type="match status" value="1"/>
</dbReference>
<feature type="transmembrane region" description="Helical" evidence="1">
    <location>
        <begin position="138"/>
        <end position="156"/>
    </location>
</feature>
<protein>
    <recommendedName>
        <fullName evidence="4">DUF4386 domain-containing protein</fullName>
    </recommendedName>
</protein>
<keyword evidence="1" id="KW-0472">Membrane</keyword>
<dbReference type="KEGG" id="hprf:HLPR_05670"/>
<evidence type="ECO:0000313" key="3">
    <source>
        <dbReference type="Proteomes" id="UP001321786"/>
    </source>
</evidence>
<dbReference type="InterPro" id="IPR025495">
    <property type="entry name" value="DUF4386"/>
</dbReference>
<dbReference type="AlphaFoldDB" id="A0AAU9ELV3"/>
<feature type="transmembrane region" description="Helical" evidence="1">
    <location>
        <begin position="12"/>
        <end position="35"/>
    </location>
</feature>
<proteinExistence type="predicted"/>
<gene>
    <name evidence="2" type="ORF">HLPR_05670</name>
</gene>
<feature type="transmembrane region" description="Helical" evidence="1">
    <location>
        <begin position="58"/>
        <end position="80"/>
    </location>
</feature>
<evidence type="ECO:0000256" key="1">
    <source>
        <dbReference type="SAM" id="Phobius"/>
    </source>
</evidence>
<organism evidence="2 3">
    <name type="scientific">Helicovermis profundi</name>
    <dbReference type="NCBI Taxonomy" id="3065157"/>
    <lineage>
        <taxon>Bacteria</taxon>
        <taxon>Bacillati</taxon>
        <taxon>Bacillota</taxon>
        <taxon>Clostridia</taxon>
        <taxon>Helicovermis</taxon>
    </lineage>
</organism>
<evidence type="ECO:0008006" key="4">
    <source>
        <dbReference type="Google" id="ProtNLM"/>
    </source>
</evidence>
<keyword evidence="3" id="KW-1185">Reference proteome</keyword>
<dbReference type="EMBL" id="AP028654">
    <property type="protein sequence ID" value="BEP28236.1"/>
    <property type="molecule type" value="Genomic_DNA"/>
</dbReference>
<dbReference type="RefSeq" id="WP_338536564.1">
    <property type="nucleotide sequence ID" value="NZ_AP028654.1"/>
</dbReference>
<accession>A0AAU9ELV3</accession>
<name>A0AAU9ELV3_9FIRM</name>